<dbReference type="OrthoDB" id="5181253at2"/>
<keyword evidence="1" id="KW-0472">Membrane</keyword>
<sequence length="148" mass="16568">MRRTMTFGNRRIVLASTPVDAETSRILRAYEQSDQRVFEVPCPHCGQFSEILWADIKWDADKPETAHWCCPSCEGRVEDRQKAQIVAAGRWRALAPHVEGHMIPINELDFIFLNGIAVIVAVALCLVGIVFKALKIEPIGGDVIRLSV</sequence>
<name>A0A0P7IU03_9RHOB</name>
<evidence type="ECO:0000313" key="3">
    <source>
        <dbReference type="EMBL" id="KPN62320.1"/>
    </source>
</evidence>
<dbReference type="STRING" id="154981.AKJ29_08740"/>
<reference evidence="3 4" key="1">
    <citation type="submission" date="2015-09" db="EMBL/GenBank/DDBJ databases">
        <title>Draft genome sequence of Aliiroseovarius crassostreae CV919-312TSm, the causative agent of Roseovarius Oyster Disease (formerly Juvenile Oyster Disease).</title>
        <authorList>
            <person name="Kessner L."/>
            <person name="Spinard E."/>
            <person name="Nelson D."/>
        </authorList>
    </citation>
    <scope>NUCLEOTIDE SEQUENCE [LARGE SCALE GENOMIC DNA]</scope>
    <source>
        <strain evidence="3 4">CV919-312</strain>
    </source>
</reference>
<keyword evidence="1" id="KW-1133">Transmembrane helix</keyword>
<dbReference type="Proteomes" id="UP000050471">
    <property type="component" value="Unassembled WGS sequence"/>
</dbReference>
<organism evidence="3 4">
    <name type="scientific">Aliiroseovarius crassostreae</name>
    <dbReference type="NCBI Taxonomy" id="154981"/>
    <lineage>
        <taxon>Bacteria</taxon>
        <taxon>Pseudomonadati</taxon>
        <taxon>Pseudomonadota</taxon>
        <taxon>Alphaproteobacteria</taxon>
        <taxon>Rhodobacterales</taxon>
        <taxon>Paracoccaceae</taxon>
        <taxon>Aliiroseovarius</taxon>
    </lineage>
</organism>
<evidence type="ECO:0000313" key="4">
    <source>
        <dbReference type="Proteomes" id="UP000050471"/>
    </source>
</evidence>
<keyword evidence="4" id="KW-1185">Reference proteome</keyword>
<feature type="domain" description="Phage terminase large subunit GpA ATPase" evidence="2">
    <location>
        <begin position="2"/>
        <end position="91"/>
    </location>
</feature>
<evidence type="ECO:0000256" key="1">
    <source>
        <dbReference type="SAM" id="Phobius"/>
    </source>
</evidence>
<protein>
    <recommendedName>
        <fullName evidence="2">Phage terminase large subunit GpA ATPase domain-containing protein</fullName>
    </recommendedName>
</protein>
<dbReference type="AlphaFoldDB" id="A0A0P7IU03"/>
<feature type="transmembrane region" description="Helical" evidence="1">
    <location>
        <begin position="110"/>
        <end position="131"/>
    </location>
</feature>
<comment type="caution">
    <text evidence="3">The sequence shown here is derived from an EMBL/GenBank/DDBJ whole genome shotgun (WGS) entry which is preliminary data.</text>
</comment>
<dbReference type="InterPro" id="IPR046453">
    <property type="entry name" value="GpA_ATPase"/>
</dbReference>
<accession>A0A0P7IU03</accession>
<proteinExistence type="predicted"/>
<dbReference type="GO" id="GO:0016887">
    <property type="term" value="F:ATP hydrolysis activity"/>
    <property type="evidence" value="ECO:0007669"/>
    <property type="project" value="InterPro"/>
</dbReference>
<dbReference type="EMBL" id="LKBA01000019">
    <property type="protein sequence ID" value="KPN62320.1"/>
    <property type="molecule type" value="Genomic_DNA"/>
</dbReference>
<dbReference type="Pfam" id="PF05876">
    <property type="entry name" value="GpA_ATPase"/>
    <property type="match status" value="1"/>
</dbReference>
<gene>
    <name evidence="3" type="ORF">AKJ29_08740</name>
</gene>
<keyword evidence="1" id="KW-0812">Transmembrane</keyword>
<evidence type="ECO:0000259" key="2">
    <source>
        <dbReference type="Pfam" id="PF05876"/>
    </source>
</evidence>